<proteinExistence type="predicted"/>
<dbReference type="EMBL" id="ABEU02000016">
    <property type="status" value="NOT_ANNOTATED_CDS"/>
    <property type="molecule type" value="Genomic_DNA"/>
</dbReference>
<sequence length="66" mass="7756">MECDLTTAYEFFPLAFVHAWGSDVSYTVNDYQFVFCTRRLRNLDLSNYHFFKALCGTLFVCGYPCF</sequence>
<name>A0A7I3ZWH1_PHYPA</name>
<dbReference type="AlphaFoldDB" id="A0A7I3ZWH1"/>
<reference evidence="1" key="3">
    <citation type="submission" date="2020-12" db="UniProtKB">
        <authorList>
            <consortium name="EnsemblPlants"/>
        </authorList>
    </citation>
    <scope>IDENTIFICATION</scope>
</reference>
<dbReference type="Proteomes" id="UP000006727">
    <property type="component" value="Chromosome 16"/>
</dbReference>
<dbReference type="EnsemblPlants" id="Pp3c16_12530V3.1">
    <property type="protein sequence ID" value="PAC:32984161.CDS.1"/>
    <property type="gene ID" value="Pp3c16_12530"/>
</dbReference>
<evidence type="ECO:0000313" key="1">
    <source>
        <dbReference type="EnsemblPlants" id="PAC:32984161.CDS.1"/>
    </source>
</evidence>
<reference evidence="1 2" key="2">
    <citation type="journal article" date="2018" name="Plant J.">
        <title>The Physcomitrella patens chromosome-scale assembly reveals moss genome structure and evolution.</title>
        <authorList>
            <person name="Lang D."/>
            <person name="Ullrich K.K."/>
            <person name="Murat F."/>
            <person name="Fuchs J."/>
            <person name="Jenkins J."/>
            <person name="Haas F.B."/>
            <person name="Piednoel M."/>
            <person name="Gundlach H."/>
            <person name="Van Bel M."/>
            <person name="Meyberg R."/>
            <person name="Vives C."/>
            <person name="Morata J."/>
            <person name="Symeonidi A."/>
            <person name="Hiss M."/>
            <person name="Muchero W."/>
            <person name="Kamisugi Y."/>
            <person name="Saleh O."/>
            <person name="Blanc G."/>
            <person name="Decker E.L."/>
            <person name="van Gessel N."/>
            <person name="Grimwood J."/>
            <person name="Hayes R.D."/>
            <person name="Graham S.W."/>
            <person name="Gunter L.E."/>
            <person name="McDaniel S.F."/>
            <person name="Hoernstein S.N.W."/>
            <person name="Larsson A."/>
            <person name="Li F.W."/>
            <person name="Perroud P.F."/>
            <person name="Phillips J."/>
            <person name="Ranjan P."/>
            <person name="Rokshar D.S."/>
            <person name="Rothfels C.J."/>
            <person name="Schneider L."/>
            <person name="Shu S."/>
            <person name="Stevenson D.W."/>
            <person name="Thummler F."/>
            <person name="Tillich M."/>
            <person name="Villarreal Aguilar J.C."/>
            <person name="Widiez T."/>
            <person name="Wong G.K."/>
            <person name="Wymore A."/>
            <person name="Zhang Y."/>
            <person name="Zimmer A.D."/>
            <person name="Quatrano R.S."/>
            <person name="Mayer K.F.X."/>
            <person name="Goodstein D."/>
            <person name="Casacuberta J.M."/>
            <person name="Vandepoele K."/>
            <person name="Reski R."/>
            <person name="Cuming A.C."/>
            <person name="Tuskan G.A."/>
            <person name="Maumus F."/>
            <person name="Salse J."/>
            <person name="Schmutz J."/>
            <person name="Rensing S.A."/>
        </authorList>
    </citation>
    <scope>NUCLEOTIDE SEQUENCE [LARGE SCALE GENOMIC DNA]</scope>
    <source>
        <strain evidence="1 2">cv. Gransden 2004</strain>
    </source>
</reference>
<keyword evidence="2" id="KW-1185">Reference proteome</keyword>
<dbReference type="InParanoid" id="A0A7I3ZWH1"/>
<protein>
    <submittedName>
        <fullName evidence="1">Uncharacterized protein</fullName>
    </submittedName>
</protein>
<reference evidence="1 2" key="1">
    <citation type="journal article" date="2008" name="Science">
        <title>The Physcomitrella genome reveals evolutionary insights into the conquest of land by plants.</title>
        <authorList>
            <person name="Rensing S."/>
            <person name="Lang D."/>
            <person name="Zimmer A."/>
            <person name="Terry A."/>
            <person name="Salamov A."/>
            <person name="Shapiro H."/>
            <person name="Nishiyama T."/>
            <person name="Perroud P.-F."/>
            <person name="Lindquist E."/>
            <person name="Kamisugi Y."/>
            <person name="Tanahashi T."/>
            <person name="Sakakibara K."/>
            <person name="Fujita T."/>
            <person name="Oishi K."/>
            <person name="Shin-I T."/>
            <person name="Kuroki Y."/>
            <person name="Toyoda A."/>
            <person name="Suzuki Y."/>
            <person name="Hashimoto A."/>
            <person name="Yamaguchi K."/>
            <person name="Sugano A."/>
            <person name="Kohara Y."/>
            <person name="Fujiyama A."/>
            <person name="Anterola A."/>
            <person name="Aoki S."/>
            <person name="Ashton N."/>
            <person name="Barbazuk W.B."/>
            <person name="Barker E."/>
            <person name="Bennetzen J."/>
            <person name="Bezanilla M."/>
            <person name="Blankenship R."/>
            <person name="Cho S.H."/>
            <person name="Dutcher S."/>
            <person name="Estelle M."/>
            <person name="Fawcett J.A."/>
            <person name="Gundlach H."/>
            <person name="Hanada K."/>
            <person name="Heyl A."/>
            <person name="Hicks K.A."/>
            <person name="Hugh J."/>
            <person name="Lohr M."/>
            <person name="Mayer K."/>
            <person name="Melkozernov A."/>
            <person name="Murata T."/>
            <person name="Nelson D."/>
            <person name="Pils B."/>
            <person name="Prigge M."/>
            <person name="Reiss B."/>
            <person name="Renner T."/>
            <person name="Rombauts S."/>
            <person name="Rushton P."/>
            <person name="Sanderfoot A."/>
            <person name="Schween G."/>
            <person name="Shiu S.-H."/>
            <person name="Stueber K."/>
            <person name="Theodoulou F.L."/>
            <person name="Tu H."/>
            <person name="Van de Peer Y."/>
            <person name="Verrier P.J."/>
            <person name="Waters E."/>
            <person name="Wood A."/>
            <person name="Yang L."/>
            <person name="Cove D."/>
            <person name="Cuming A."/>
            <person name="Hasebe M."/>
            <person name="Lucas S."/>
            <person name="Mishler D.B."/>
            <person name="Reski R."/>
            <person name="Grigoriev I."/>
            <person name="Quatrano R.S."/>
            <person name="Boore J.L."/>
        </authorList>
    </citation>
    <scope>NUCLEOTIDE SEQUENCE [LARGE SCALE GENOMIC DNA]</scope>
    <source>
        <strain evidence="1 2">cv. Gransden 2004</strain>
    </source>
</reference>
<dbReference type="Gramene" id="Pp3c16_12530V3.1">
    <property type="protein sequence ID" value="PAC:32984161.CDS.1"/>
    <property type="gene ID" value="Pp3c16_12530"/>
</dbReference>
<evidence type="ECO:0000313" key="2">
    <source>
        <dbReference type="Proteomes" id="UP000006727"/>
    </source>
</evidence>
<organism evidence="1 2">
    <name type="scientific">Physcomitrium patens</name>
    <name type="common">Spreading-leaved earth moss</name>
    <name type="synonym">Physcomitrella patens</name>
    <dbReference type="NCBI Taxonomy" id="3218"/>
    <lineage>
        <taxon>Eukaryota</taxon>
        <taxon>Viridiplantae</taxon>
        <taxon>Streptophyta</taxon>
        <taxon>Embryophyta</taxon>
        <taxon>Bryophyta</taxon>
        <taxon>Bryophytina</taxon>
        <taxon>Bryopsida</taxon>
        <taxon>Funariidae</taxon>
        <taxon>Funariales</taxon>
        <taxon>Funariaceae</taxon>
        <taxon>Physcomitrium</taxon>
    </lineage>
</organism>
<accession>A0A7I3ZWH1</accession>